<organism evidence="1 2">
    <name type="scientific">Caenorhabditis nigoni</name>
    <dbReference type="NCBI Taxonomy" id="1611254"/>
    <lineage>
        <taxon>Eukaryota</taxon>
        <taxon>Metazoa</taxon>
        <taxon>Ecdysozoa</taxon>
        <taxon>Nematoda</taxon>
        <taxon>Chromadorea</taxon>
        <taxon>Rhabditida</taxon>
        <taxon>Rhabditina</taxon>
        <taxon>Rhabditomorpha</taxon>
        <taxon>Rhabditoidea</taxon>
        <taxon>Rhabditidae</taxon>
        <taxon>Peloderinae</taxon>
        <taxon>Caenorhabditis</taxon>
    </lineage>
</organism>
<proteinExistence type="predicted"/>
<sequence length="250" mass="28966">MDQEGASDSPYFDFTDFSLRKGSNECQKFEFPLIGRIEKMKGLRARRVKECKEISPLRLTNPAYSYTVGWQGNILGRFWYLREEGSFRHQEIRLQCGLWDRYTENELAEYYDLFAKISKTDFSRYPLFIGENLKEATVKGVLILTDWRLLFLNSECLTNASVQCLPTSAGRGFWKTMTEYVIQLILDATISFHTIIFAFGGAPNFKKSDFTEFFQNLAAYTSTTYDVCWIAQDWLDGLELFDTKNSTGQT</sequence>
<protein>
    <submittedName>
        <fullName evidence="1">Uncharacterized protein</fullName>
    </submittedName>
</protein>
<evidence type="ECO:0000313" key="1">
    <source>
        <dbReference type="EMBL" id="PIC17747.1"/>
    </source>
</evidence>
<dbReference type="AlphaFoldDB" id="A0A2G5SRV0"/>
<name>A0A2G5SRV0_9PELO</name>
<accession>A0A2G5SRV0</accession>
<keyword evidence="2" id="KW-1185">Reference proteome</keyword>
<reference evidence="2" key="1">
    <citation type="submission" date="2017-10" db="EMBL/GenBank/DDBJ databases">
        <title>Rapid genome shrinkage in a self-fertile nematode reveals novel sperm competition proteins.</title>
        <authorList>
            <person name="Yin D."/>
            <person name="Schwarz E.M."/>
            <person name="Thomas C.G."/>
            <person name="Felde R.L."/>
            <person name="Korf I.F."/>
            <person name="Cutter A.D."/>
            <person name="Schartner C.M."/>
            <person name="Ralston E.J."/>
            <person name="Meyer B.J."/>
            <person name="Haag E.S."/>
        </authorList>
    </citation>
    <scope>NUCLEOTIDE SEQUENCE [LARGE SCALE GENOMIC DNA]</scope>
    <source>
        <strain evidence="2">JU1422</strain>
    </source>
</reference>
<dbReference type="OrthoDB" id="5816888at2759"/>
<dbReference type="EMBL" id="PDUG01000006">
    <property type="protein sequence ID" value="PIC17747.1"/>
    <property type="molecule type" value="Genomic_DNA"/>
</dbReference>
<evidence type="ECO:0000313" key="2">
    <source>
        <dbReference type="Proteomes" id="UP000230233"/>
    </source>
</evidence>
<gene>
    <name evidence="1" type="primary">Cnig_chr_X.g23880</name>
    <name evidence="1" type="ORF">B9Z55_023880</name>
</gene>
<comment type="caution">
    <text evidence="1">The sequence shown here is derived from an EMBL/GenBank/DDBJ whole genome shotgun (WGS) entry which is preliminary data.</text>
</comment>
<dbReference type="Proteomes" id="UP000230233">
    <property type="component" value="Chromosome X"/>
</dbReference>